<proteinExistence type="predicted"/>
<name>A0AAV1UH98_9STRA</name>
<dbReference type="Proteomes" id="UP001162060">
    <property type="component" value="Unassembled WGS sequence"/>
</dbReference>
<reference evidence="1" key="1">
    <citation type="submission" date="2024-01" db="EMBL/GenBank/DDBJ databases">
        <authorList>
            <person name="Webb A."/>
        </authorList>
    </citation>
    <scope>NUCLEOTIDE SEQUENCE</scope>
    <source>
        <strain evidence="1">Pm1</strain>
    </source>
</reference>
<evidence type="ECO:0000313" key="1">
    <source>
        <dbReference type="EMBL" id="CAK7933067.1"/>
    </source>
</evidence>
<gene>
    <name evidence="1" type="ORF">PM001_LOCUS18217</name>
</gene>
<comment type="caution">
    <text evidence="1">The sequence shown here is derived from an EMBL/GenBank/DDBJ whole genome shotgun (WGS) entry which is preliminary data.</text>
</comment>
<dbReference type="EMBL" id="CAKLBY020000193">
    <property type="protein sequence ID" value="CAK7933067.1"/>
    <property type="molecule type" value="Genomic_DNA"/>
</dbReference>
<sequence length="246" mass="27819">MVATSDDQAQKYTTVYSSQSVYASDQVLEARAEVSSTFFRKLADLFNAILAKLAQLIRLSRRPFRTENNEALVVNAAPTEPLIEPLPLMRRVSNWKAIKAYLNIETVSGGLLSRNGHPLVETNGAAEMLASSTLSPSAYEDALKQYEEKAGNEADFAMFLSLRSHTNNAGLVSIVFSALRTDDYKEEAKRLMIYMFQEWYMTGWSPELVKKKFMGHVDAEDEMFVDAFILLYTRYCNLSNKFFLDA</sequence>
<evidence type="ECO:0000313" key="2">
    <source>
        <dbReference type="Proteomes" id="UP001162060"/>
    </source>
</evidence>
<accession>A0AAV1UH98</accession>
<dbReference type="AlphaFoldDB" id="A0AAV1UH98"/>
<protein>
    <submittedName>
        <fullName evidence="1">Uncharacterized protein</fullName>
    </submittedName>
</protein>
<organism evidence="1 2">
    <name type="scientific">Peronospora matthiolae</name>
    <dbReference type="NCBI Taxonomy" id="2874970"/>
    <lineage>
        <taxon>Eukaryota</taxon>
        <taxon>Sar</taxon>
        <taxon>Stramenopiles</taxon>
        <taxon>Oomycota</taxon>
        <taxon>Peronosporomycetes</taxon>
        <taxon>Peronosporales</taxon>
        <taxon>Peronosporaceae</taxon>
        <taxon>Peronospora</taxon>
    </lineage>
</organism>